<comment type="caution">
    <text evidence="2">The sequence shown here is derived from an EMBL/GenBank/DDBJ whole genome shotgun (WGS) entry which is preliminary data.</text>
</comment>
<dbReference type="InterPro" id="IPR055140">
    <property type="entry name" value="Thiolase_C_2"/>
</dbReference>
<dbReference type="Proteomes" id="UP000648075">
    <property type="component" value="Unassembled WGS sequence"/>
</dbReference>
<dbReference type="EMBL" id="BMZA01000001">
    <property type="protein sequence ID" value="GGY90833.1"/>
    <property type="molecule type" value="Genomic_DNA"/>
</dbReference>
<dbReference type="AlphaFoldDB" id="A0A918P8K6"/>
<organism evidence="2 3">
    <name type="scientific">Novosphingobium colocasiae</name>
    <dbReference type="NCBI Taxonomy" id="1256513"/>
    <lineage>
        <taxon>Bacteria</taxon>
        <taxon>Pseudomonadati</taxon>
        <taxon>Pseudomonadota</taxon>
        <taxon>Alphaproteobacteria</taxon>
        <taxon>Sphingomonadales</taxon>
        <taxon>Sphingomonadaceae</taxon>
        <taxon>Novosphingobium</taxon>
    </lineage>
</organism>
<dbReference type="Gene3D" id="3.40.47.10">
    <property type="match status" value="1"/>
</dbReference>
<reference evidence="2" key="2">
    <citation type="submission" date="2020-09" db="EMBL/GenBank/DDBJ databases">
        <authorList>
            <person name="Sun Q."/>
            <person name="Kim S."/>
        </authorList>
    </citation>
    <scope>NUCLEOTIDE SEQUENCE</scope>
    <source>
        <strain evidence="2">KCTC 32255</strain>
    </source>
</reference>
<dbReference type="GO" id="GO:0003988">
    <property type="term" value="F:acetyl-CoA C-acyltransferase activity"/>
    <property type="evidence" value="ECO:0007669"/>
    <property type="project" value="UniProtKB-ARBA"/>
</dbReference>
<dbReference type="SUPFAM" id="SSF53901">
    <property type="entry name" value="Thiolase-like"/>
    <property type="match status" value="1"/>
</dbReference>
<keyword evidence="3" id="KW-1185">Reference proteome</keyword>
<accession>A0A918P8K6</accession>
<proteinExistence type="predicted"/>
<evidence type="ECO:0000313" key="3">
    <source>
        <dbReference type="Proteomes" id="UP000648075"/>
    </source>
</evidence>
<reference evidence="2" key="1">
    <citation type="journal article" date="2014" name="Int. J. Syst. Evol. Microbiol.">
        <title>Complete genome sequence of Corynebacterium casei LMG S-19264T (=DSM 44701T), isolated from a smear-ripened cheese.</title>
        <authorList>
            <consortium name="US DOE Joint Genome Institute (JGI-PGF)"/>
            <person name="Walter F."/>
            <person name="Albersmeier A."/>
            <person name="Kalinowski J."/>
            <person name="Ruckert C."/>
        </authorList>
    </citation>
    <scope>NUCLEOTIDE SEQUENCE</scope>
    <source>
        <strain evidence="2">KCTC 32255</strain>
    </source>
</reference>
<dbReference type="PANTHER" id="PTHR42870:SF1">
    <property type="entry name" value="NON-SPECIFIC LIPID-TRANSFER PROTEIN-LIKE 2"/>
    <property type="match status" value="1"/>
</dbReference>
<feature type="domain" description="Thiolase C-terminal" evidence="1">
    <location>
        <begin position="260"/>
        <end position="403"/>
    </location>
</feature>
<gene>
    <name evidence="2" type="ORF">GCM10011614_01890</name>
</gene>
<dbReference type="PANTHER" id="PTHR42870">
    <property type="entry name" value="ACETYL-COA C-ACETYLTRANSFERASE"/>
    <property type="match status" value="1"/>
</dbReference>
<dbReference type="InterPro" id="IPR002155">
    <property type="entry name" value="Thiolase"/>
</dbReference>
<dbReference type="RefSeq" id="WP_189619220.1">
    <property type="nucleotide sequence ID" value="NZ_BMZA01000001.1"/>
</dbReference>
<sequence length="408" mass="43216">MAEQWTLHVGPGAPNDPVFVGVGELPTGKFPDRGFIEALTKVALLALKDAGMAPKDVDTILLIPNLHGAADQADLVFSRMVEELGIHGSCKSSYMVHSGGSTSDNAVRSAHGLITAGHAQTVLVLQAERWGSADLNEMITMLSKNGIPGEWELPTGTQFNAIGAMITRRYMHASGSTPEEMASICVTLRNWANLNENAMFYRKPLTVEQILASRMVADPLHSYECPPMADGACAFVMTTSENARKRGITNAVRVAGSGGCVSHYCLSQERDQAVLGWPLAAERAWNQSGWGPQDADIAQIYDSYAAVTAIAIEGIGICEKGEGARWFAAGHGNPGGKLPMNTNGGLLSAGHTGVGGGTALLVEGIRQLLHRAPAKRQVEDCQRAIIGGSGGSYMDAQILLLERTKLGA</sequence>
<protein>
    <recommendedName>
        <fullName evidence="1">Thiolase C-terminal domain-containing protein</fullName>
    </recommendedName>
</protein>
<evidence type="ECO:0000259" key="1">
    <source>
        <dbReference type="Pfam" id="PF22691"/>
    </source>
</evidence>
<evidence type="ECO:0000313" key="2">
    <source>
        <dbReference type="EMBL" id="GGY90833.1"/>
    </source>
</evidence>
<name>A0A918P8K6_9SPHN</name>
<dbReference type="Pfam" id="PF22691">
    <property type="entry name" value="Thiolase_C_1"/>
    <property type="match status" value="1"/>
</dbReference>
<dbReference type="CDD" id="cd00829">
    <property type="entry name" value="SCP-x_thiolase"/>
    <property type="match status" value="1"/>
</dbReference>
<dbReference type="InterPro" id="IPR016039">
    <property type="entry name" value="Thiolase-like"/>
</dbReference>
<dbReference type="PIRSF" id="PIRSF000429">
    <property type="entry name" value="Ac-CoA_Ac_transf"/>
    <property type="match status" value="1"/>
</dbReference>